<reference evidence="4" key="1">
    <citation type="journal article" date="2019" name="Int. J. Syst. Evol. Microbiol.">
        <title>The Global Catalogue of Microorganisms (GCM) 10K type strain sequencing project: providing services to taxonomists for standard genome sequencing and annotation.</title>
        <authorList>
            <consortium name="The Broad Institute Genomics Platform"/>
            <consortium name="The Broad Institute Genome Sequencing Center for Infectious Disease"/>
            <person name="Wu L."/>
            <person name="Ma J."/>
        </authorList>
    </citation>
    <scope>NUCLEOTIDE SEQUENCE [LARGE SCALE GENOMIC DNA]</scope>
    <source>
        <strain evidence="4">TISTR 1906</strain>
    </source>
</reference>
<dbReference type="Pfam" id="PF01177">
    <property type="entry name" value="Asp_Glu_race"/>
    <property type="match status" value="1"/>
</dbReference>
<dbReference type="InterPro" id="IPR001920">
    <property type="entry name" value="Asp/Glu_race"/>
</dbReference>
<protein>
    <submittedName>
        <fullName evidence="3">Aspartate/glutamate racemase family protein</fullName>
    </submittedName>
</protein>
<keyword evidence="4" id="KW-1185">Reference proteome</keyword>
<comment type="caution">
    <text evidence="3">The sequence shown here is derived from an EMBL/GenBank/DDBJ whole genome shotgun (WGS) entry which is preliminary data.</text>
</comment>
<dbReference type="RefSeq" id="WP_066474581.1">
    <property type="nucleotide sequence ID" value="NZ_BCNT01000004.1"/>
</dbReference>
<dbReference type="Proteomes" id="UP001597463">
    <property type="component" value="Unassembled WGS sequence"/>
</dbReference>
<evidence type="ECO:0000256" key="1">
    <source>
        <dbReference type="ARBA" id="ARBA00007847"/>
    </source>
</evidence>
<keyword evidence="2" id="KW-0413">Isomerase</keyword>
<accession>A0ABW5UKY5</accession>
<dbReference type="InterPro" id="IPR004380">
    <property type="entry name" value="Asp_race"/>
</dbReference>
<evidence type="ECO:0000313" key="3">
    <source>
        <dbReference type="EMBL" id="MFD2753568.1"/>
    </source>
</evidence>
<gene>
    <name evidence="3" type="ORF">ACFSW6_05685</name>
</gene>
<name>A0ABW5UKY5_9BURK</name>
<dbReference type="InterPro" id="IPR015942">
    <property type="entry name" value="Asp/Glu/hydantoin_racemase"/>
</dbReference>
<dbReference type="EMBL" id="JBHUMV010000002">
    <property type="protein sequence ID" value="MFD2753568.1"/>
    <property type="molecule type" value="Genomic_DNA"/>
</dbReference>
<evidence type="ECO:0000313" key="4">
    <source>
        <dbReference type="Proteomes" id="UP001597463"/>
    </source>
</evidence>
<evidence type="ECO:0000256" key="2">
    <source>
        <dbReference type="ARBA" id="ARBA00023235"/>
    </source>
</evidence>
<dbReference type="PANTHER" id="PTHR21198">
    <property type="entry name" value="GLUTAMATE RACEMASE"/>
    <property type="match status" value="1"/>
</dbReference>
<sequence>MTEVKRQPPHAVGILGGMGPAAGADFVRLFVQACTRQLHEQGRPVHDQAYPEHWLVQLPMPDRTQALRGDPQSPLGPAPHLLQGMGRLAALGVRSVALACNTAHAWHGQLQALFPQLHVLHIARQTAAHLQAAGARQAIVLATQGTYDSGLYDAALARHGIAPLLPDAAGRTQLMRGIYEGVKQGDMALATQCFGAVLVPLLQRHGNVPVIMGCTEIPLALPQAPQALGTQLIDPAWLLAMALARDAYGLQAQESEHAA</sequence>
<dbReference type="NCBIfam" id="TIGR00035">
    <property type="entry name" value="asp_race"/>
    <property type="match status" value="1"/>
</dbReference>
<dbReference type="PANTHER" id="PTHR21198:SF7">
    <property type="entry name" value="ASPARTATE-GLUTAMATE RACEMASE FAMILY"/>
    <property type="match status" value="1"/>
</dbReference>
<comment type="similarity">
    <text evidence="1">Belongs to the aspartate/glutamate racemases family.</text>
</comment>
<dbReference type="SUPFAM" id="SSF53681">
    <property type="entry name" value="Aspartate/glutamate racemase"/>
    <property type="match status" value="2"/>
</dbReference>
<dbReference type="Gene3D" id="3.40.50.1860">
    <property type="match status" value="2"/>
</dbReference>
<proteinExistence type="inferred from homology"/>
<organism evidence="3 4">
    <name type="scientific">Comamonas terrae</name>
    <dbReference type="NCBI Taxonomy" id="673548"/>
    <lineage>
        <taxon>Bacteria</taxon>
        <taxon>Pseudomonadati</taxon>
        <taxon>Pseudomonadota</taxon>
        <taxon>Betaproteobacteria</taxon>
        <taxon>Burkholderiales</taxon>
        <taxon>Comamonadaceae</taxon>
        <taxon>Comamonas</taxon>
    </lineage>
</organism>